<dbReference type="Proteomes" id="UP001326715">
    <property type="component" value="Chromosome"/>
</dbReference>
<dbReference type="STRING" id="1004.SAMN05661012_00058"/>
<reference evidence="3 5" key="2">
    <citation type="submission" date="2023-11" db="EMBL/GenBank/DDBJ databases">
        <title>MicrobeMod: A computational toolkit for identifying prokaryotic methylation and restriction-modification with nanopore sequencing.</title>
        <authorList>
            <person name="Crits-Christoph A."/>
            <person name="Kang S.C."/>
            <person name="Lee H."/>
            <person name="Ostrov N."/>
        </authorList>
    </citation>
    <scope>NUCLEOTIDE SEQUENCE [LARGE SCALE GENOMIC DNA]</scope>
    <source>
        <strain evidence="3 5">ATCC 23090</strain>
    </source>
</reference>
<reference evidence="2 4" key="1">
    <citation type="submission" date="2016-11" db="EMBL/GenBank/DDBJ databases">
        <authorList>
            <person name="Jaros S."/>
            <person name="Januszkiewicz K."/>
            <person name="Wedrychowicz H."/>
        </authorList>
    </citation>
    <scope>NUCLEOTIDE SEQUENCE [LARGE SCALE GENOMIC DNA]</scope>
    <source>
        <strain evidence="2 4">DSM 784</strain>
    </source>
</reference>
<evidence type="ECO:0000313" key="3">
    <source>
        <dbReference type="EMBL" id="WQG89373.1"/>
    </source>
</evidence>
<sequence length="747" mass="84884">MEQVKALLKVALRQQALYIPKLKRPFTHQPVDEENFSFVAELVNLGYLVSEELLYALRMMNVDDRELALDNISEAKGLEKGWTPLIRNWQTPVHVTTADYIVTSFANYFKNSDEVTLPCGHYIPEGTFPLERYNGCPFCATPFEFEKLTLKNQAGKRAILRCWTLDDVHQYYNNLLLSRTPLDATQADSLKILMSFFPLPDVKPAMKETLMLVIDNLVERNDQEKAQVFLTSPNEVLRYLWYKHTGFAQIFAPKTIISRHGKNHQHVRPQSSTAAVARIFSRASLALYYDRKTGRMVAEWLNVMEGPVEKLCEEMHPKRGMWVRFIRALRLSEFSRRTGFEKLRELLDVFYNERYEVYNGQVQHFRLRKEAHTTLKLLQQRPGLFARSLFANMLWFGHEIVLDAFAEVINKVPARLVFTLNMYAEDYFNKGLSRTVKPLGGVARLVTPNKLLQLFSDEELKQMKEGVEELTLKLIKGRFAGVANGNKTIYIDPQLFKMPLSIGDRSDSIQDLPVALQGTRFPVAGDKVRLFMQWGTGLPAQHLDMDLSCTITYDKVVDNCSFSNMYPVGCKHSGDVIHIPDRVGTAEYIDIDLAVLADAGARYVSFTCNAYSNGSMSPNMVIGWMDSENEMTITTAGVAYDPSCVQHQVRIGKGLTKGLVFGVLELASREIIWLEMPFQGQVVGQMNFDMVQALLRKLESKLSVGNMLRMKAAAQELQEVAHPSMADEAYTAVWAKDAAAVTQLFID</sequence>
<keyword evidence="5" id="KW-1185">Reference proteome</keyword>
<gene>
    <name evidence="2" type="ORF">SAMN05661012_00058</name>
    <name evidence="3" type="ORF">SR876_31060</name>
</gene>
<protein>
    <recommendedName>
        <fullName evidence="1">UBA domain-containing protein</fullName>
    </recommendedName>
</protein>
<dbReference type="RefSeq" id="WP_072356526.1">
    <property type="nucleotide sequence ID" value="NZ_CP139972.1"/>
</dbReference>
<dbReference type="AlphaFoldDB" id="A0A1K1LN14"/>
<evidence type="ECO:0000259" key="1">
    <source>
        <dbReference type="PROSITE" id="PS50030"/>
    </source>
</evidence>
<dbReference type="InterPro" id="IPR015940">
    <property type="entry name" value="UBA"/>
</dbReference>
<dbReference type="Proteomes" id="UP000183788">
    <property type="component" value="Unassembled WGS sequence"/>
</dbReference>
<dbReference type="EMBL" id="CP140154">
    <property type="protein sequence ID" value="WQG89373.1"/>
    <property type="molecule type" value="Genomic_DNA"/>
</dbReference>
<accession>A0A1K1LN14</accession>
<evidence type="ECO:0000313" key="2">
    <source>
        <dbReference type="EMBL" id="SFW12255.1"/>
    </source>
</evidence>
<dbReference type="PROSITE" id="PS50030">
    <property type="entry name" value="UBA"/>
    <property type="match status" value="1"/>
</dbReference>
<evidence type="ECO:0000313" key="4">
    <source>
        <dbReference type="Proteomes" id="UP000183788"/>
    </source>
</evidence>
<organism evidence="2 4">
    <name type="scientific">Chitinophaga sancti</name>
    <dbReference type="NCBI Taxonomy" id="1004"/>
    <lineage>
        <taxon>Bacteria</taxon>
        <taxon>Pseudomonadati</taxon>
        <taxon>Bacteroidota</taxon>
        <taxon>Chitinophagia</taxon>
        <taxon>Chitinophagales</taxon>
        <taxon>Chitinophagaceae</taxon>
        <taxon>Chitinophaga</taxon>
    </lineage>
</organism>
<proteinExistence type="predicted"/>
<feature type="domain" description="UBA" evidence="1">
    <location>
        <begin position="30"/>
        <end position="75"/>
    </location>
</feature>
<evidence type="ECO:0000313" key="5">
    <source>
        <dbReference type="Proteomes" id="UP001326715"/>
    </source>
</evidence>
<dbReference type="EMBL" id="FPIZ01000001">
    <property type="protein sequence ID" value="SFW12255.1"/>
    <property type="molecule type" value="Genomic_DNA"/>
</dbReference>
<name>A0A1K1LN14_9BACT</name>
<dbReference type="OrthoDB" id="1056332at2"/>